<dbReference type="AlphaFoldDB" id="A0A6G4TVM5"/>
<name>A0A6G4TVM5_9ACTN</name>
<evidence type="ECO:0000256" key="1">
    <source>
        <dbReference type="SAM" id="MobiDB-lite"/>
    </source>
</evidence>
<gene>
    <name evidence="2" type="ORF">G5C51_04500</name>
</gene>
<comment type="caution">
    <text evidence="2">The sequence shown here is derived from an EMBL/GenBank/DDBJ whole genome shotgun (WGS) entry which is preliminary data.</text>
</comment>
<proteinExistence type="predicted"/>
<keyword evidence="3" id="KW-1185">Reference proteome</keyword>
<accession>A0A6G4TVM5</accession>
<organism evidence="2 3">
    <name type="scientific">Streptomyces coryli</name>
    <dbReference type="NCBI Taxonomy" id="1128680"/>
    <lineage>
        <taxon>Bacteria</taxon>
        <taxon>Bacillati</taxon>
        <taxon>Actinomycetota</taxon>
        <taxon>Actinomycetes</taxon>
        <taxon>Kitasatosporales</taxon>
        <taxon>Streptomycetaceae</taxon>
        <taxon>Streptomyces</taxon>
    </lineage>
</organism>
<dbReference type="Proteomes" id="UP000481583">
    <property type="component" value="Unassembled WGS sequence"/>
</dbReference>
<sequence>MTTTDLATLREKAAKAADLAEQAKEALLDAAVAEAMKSDEHGHLSAVAREAGITSQYLRLLIEDLHPGWLEQAAANRKARKEADKEAGRKPPPRRRRTAA</sequence>
<protein>
    <submittedName>
        <fullName evidence="2">Uncharacterized protein</fullName>
    </submittedName>
</protein>
<dbReference type="RefSeq" id="WP_165231998.1">
    <property type="nucleotide sequence ID" value="NZ_JAAKZV010000010.1"/>
</dbReference>
<reference evidence="2 3" key="1">
    <citation type="submission" date="2020-02" db="EMBL/GenBank/DDBJ databases">
        <title>Whole-genome analyses of novel actinobacteria.</title>
        <authorList>
            <person name="Sahin N."/>
        </authorList>
    </citation>
    <scope>NUCLEOTIDE SEQUENCE [LARGE SCALE GENOMIC DNA]</scope>
    <source>
        <strain evidence="2 3">A7024</strain>
    </source>
</reference>
<evidence type="ECO:0000313" key="2">
    <source>
        <dbReference type="EMBL" id="NGN63168.1"/>
    </source>
</evidence>
<dbReference type="EMBL" id="JAAKZV010000010">
    <property type="protein sequence ID" value="NGN63168.1"/>
    <property type="molecule type" value="Genomic_DNA"/>
</dbReference>
<feature type="compositionally biased region" description="Basic residues" evidence="1">
    <location>
        <begin position="91"/>
        <end position="100"/>
    </location>
</feature>
<evidence type="ECO:0000313" key="3">
    <source>
        <dbReference type="Proteomes" id="UP000481583"/>
    </source>
</evidence>
<feature type="region of interest" description="Disordered" evidence="1">
    <location>
        <begin position="73"/>
        <end position="100"/>
    </location>
</feature>